<dbReference type="InterPro" id="IPR038081">
    <property type="entry name" value="CalX-like_sf"/>
</dbReference>
<evidence type="ECO:0000313" key="2">
    <source>
        <dbReference type="Proteomes" id="UP000642809"/>
    </source>
</evidence>
<sequence length="260" mass="27577">MDEADFFRVWDGLEVEFDASTLPQNGPLVNFVRASSTQTDTYNIQLNLVGAPQSAPITVNFEPTSESTAVAGVHFQLPSTSIVIPAGENVVNVPVTVLTGNIDPSETPNLVLRITSASNNVAVSANYSQVTVRIRVICPSELAGAYTALHQVLRVGDGSGGASQTVNNVNFENIVNLTRTSAGLYRVDDISFGLYEAVYELASPAGSILDNCNVITGLQSNADQFGDPFIISGVVNADGSLLLEWGNTWGDGGTVLLRRQ</sequence>
<keyword evidence="2" id="KW-1185">Reference proteome</keyword>
<evidence type="ECO:0000313" key="1">
    <source>
        <dbReference type="EMBL" id="GHB35288.1"/>
    </source>
</evidence>
<gene>
    <name evidence="1" type="ORF">GCM10008106_15870</name>
</gene>
<proteinExistence type="predicted"/>
<accession>A0A8J3G537</accession>
<dbReference type="AlphaFoldDB" id="A0A8J3G537"/>
<dbReference type="SUPFAM" id="SSF141072">
    <property type="entry name" value="CalX-like"/>
    <property type="match status" value="1"/>
</dbReference>
<reference evidence="1" key="2">
    <citation type="submission" date="2020-09" db="EMBL/GenBank/DDBJ databases">
        <authorList>
            <person name="Sun Q."/>
            <person name="Kim S."/>
        </authorList>
    </citation>
    <scope>NUCLEOTIDE SEQUENCE</scope>
    <source>
        <strain evidence="1">KCTC 23224</strain>
    </source>
</reference>
<protein>
    <recommendedName>
        <fullName evidence="3">Calx-beta domain-containing protein</fullName>
    </recommendedName>
</protein>
<evidence type="ECO:0008006" key="3">
    <source>
        <dbReference type="Google" id="ProtNLM"/>
    </source>
</evidence>
<organism evidence="1 2">
    <name type="scientific">Mongoliitalea lutea</name>
    <dbReference type="NCBI Taxonomy" id="849756"/>
    <lineage>
        <taxon>Bacteria</taxon>
        <taxon>Pseudomonadati</taxon>
        <taxon>Bacteroidota</taxon>
        <taxon>Cytophagia</taxon>
        <taxon>Cytophagales</taxon>
        <taxon>Cyclobacteriaceae</taxon>
        <taxon>Mongoliitalea</taxon>
    </lineage>
</organism>
<reference evidence="1" key="1">
    <citation type="journal article" date="2014" name="Int. J. Syst. Evol. Microbiol.">
        <title>Complete genome sequence of Corynebacterium casei LMG S-19264T (=DSM 44701T), isolated from a smear-ripened cheese.</title>
        <authorList>
            <consortium name="US DOE Joint Genome Institute (JGI-PGF)"/>
            <person name="Walter F."/>
            <person name="Albersmeier A."/>
            <person name="Kalinowski J."/>
            <person name="Ruckert C."/>
        </authorList>
    </citation>
    <scope>NUCLEOTIDE SEQUENCE</scope>
    <source>
        <strain evidence="1">KCTC 23224</strain>
    </source>
</reference>
<dbReference type="Proteomes" id="UP000642809">
    <property type="component" value="Unassembled WGS sequence"/>
</dbReference>
<name>A0A8J3G537_9BACT</name>
<dbReference type="EMBL" id="BMYF01000008">
    <property type="protein sequence ID" value="GHB35288.1"/>
    <property type="molecule type" value="Genomic_DNA"/>
</dbReference>
<dbReference type="Gene3D" id="2.60.40.2030">
    <property type="match status" value="1"/>
</dbReference>
<comment type="caution">
    <text evidence="1">The sequence shown here is derived from an EMBL/GenBank/DDBJ whole genome shotgun (WGS) entry which is preliminary data.</text>
</comment>